<accession>A0A0K8QLC9</accession>
<dbReference type="InterPro" id="IPR014730">
    <property type="entry name" value="ETF_a/b_N"/>
</dbReference>
<dbReference type="STRING" id="1475481.GCA_000953855_00953"/>
<keyword evidence="4" id="KW-0813">Transport</keyword>
<organism evidence="10">
    <name type="scientific">Mizugakiibacter sediminis</name>
    <dbReference type="NCBI Taxonomy" id="1475481"/>
    <lineage>
        <taxon>Bacteria</taxon>
        <taxon>Pseudomonadati</taxon>
        <taxon>Pseudomonadota</taxon>
        <taxon>Gammaproteobacteria</taxon>
        <taxon>Lysobacterales</taxon>
        <taxon>Rhodanobacteraceae</taxon>
        <taxon>Mizugakiibacter</taxon>
    </lineage>
</organism>
<feature type="domain" description="Electron transfer flavoprotein alpha/beta-subunit N-terminal" evidence="9">
    <location>
        <begin position="42"/>
        <end position="230"/>
    </location>
</feature>
<dbReference type="Gene3D" id="3.40.50.620">
    <property type="entry name" value="HUPs"/>
    <property type="match status" value="1"/>
</dbReference>
<evidence type="ECO:0000256" key="5">
    <source>
        <dbReference type="ARBA" id="ARBA00022982"/>
    </source>
</evidence>
<dbReference type="CDD" id="cd01714">
    <property type="entry name" value="ETF_beta"/>
    <property type="match status" value="1"/>
</dbReference>
<dbReference type="GO" id="GO:0046395">
    <property type="term" value="P:carboxylic acid catabolic process"/>
    <property type="evidence" value="ECO:0007669"/>
    <property type="project" value="UniProtKB-ARBA"/>
</dbReference>
<dbReference type="InterPro" id="IPR012255">
    <property type="entry name" value="ETF_b"/>
</dbReference>
<evidence type="ECO:0000256" key="7">
    <source>
        <dbReference type="ARBA" id="ARBA00042002"/>
    </source>
</evidence>
<reference evidence="10" key="1">
    <citation type="submission" date="2015-08" db="EMBL/GenBank/DDBJ databases">
        <title>Complete DNA Sequence of Pseudomonas syringae pv. actinidiae, the Causal Agent of Kiwifruit Canker Disease.</title>
        <authorList>
            <person name="Rikkerink E.H.A."/>
            <person name="Fineran P.C."/>
        </authorList>
    </citation>
    <scope>NUCLEOTIDE SEQUENCE</scope>
    <source>
        <strain evidence="10">SkMP5</strain>
    </source>
</reference>
<dbReference type="EMBL" id="DF970163">
    <property type="protein sequence ID" value="GAP65649.1"/>
    <property type="molecule type" value="Genomic_DNA"/>
</dbReference>
<evidence type="ECO:0000259" key="9">
    <source>
        <dbReference type="SMART" id="SM00893"/>
    </source>
</evidence>
<keyword evidence="11" id="KW-1185">Reference proteome</keyword>
<name>A0A0K8QLC9_9GAMM</name>
<dbReference type="FunFam" id="3.40.50.620:FF:000011">
    <property type="entry name" value="Electron transfer flavoprotein subunit beta"/>
    <property type="match status" value="1"/>
</dbReference>
<dbReference type="InterPro" id="IPR033948">
    <property type="entry name" value="ETF_beta_N"/>
</dbReference>
<keyword evidence="5" id="KW-0249">Electron transport</keyword>
<evidence type="ECO:0000256" key="2">
    <source>
        <dbReference type="ARBA" id="ARBA00011355"/>
    </source>
</evidence>
<evidence type="ECO:0000256" key="4">
    <source>
        <dbReference type="ARBA" id="ARBA00022448"/>
    </source>
</evidence>
<comment type="similarity">
    <text evidence="1">Belongs to the ETF beta-subunit/FixA family.</text>
</comment>
<evidence type="ECO:0000313" key="11">
    <source>
        <dbReference type="Proteomes" id="UP000253740"/>
    </source>
</evidence>
<dbReference type="PANTHER" id="PTHR21294:SF8">
    <property type="entry name" value="ELECTRON TRANSFER FLAVOPROTEIN SUBUNIT BETA"/>
    <property type="match status" value="1"/>
</dbReference>
<evidence type="ECO:0000313" key="10">
    <source>
        <dbReference type="EMBL" id="GAP65649.1"/>
    </source>
</evidence>
<evidence type="ECO:0000256" key="6">
    <source>
        <dbReference type="ARBA" id="ARBA00025649"/>
    </source>
</evidence>
<dbReference type="Pfam" id="PF01012">
    <property type="entry name" value="ETF"/>
    <property type="match status" value="1"/>
</dbReference>
<gene>
    <name evidence="10" type="ORF">MBSD_n0939</name>
</gene>
<protein>
    <recommendedName>
        <fullName evidence="3">Electron transfer flavoprotein subunit beta</fullName>
    </recommendedName>
    <alternativeName>
        <fullName evidence="7">Electron transfer flavoprotein small subunit</fullName>
    </alternativeName>
</protein>
<dbReference type="AlphaFoldDB" id="A0A0K8QLC9"/>
<dbReference type="GO" id="GO:0009055">
    <property type="term" value="F:electron transfer activity"/>
    <property type="evidence" value="ECO:0007669"/>
    <property type="project" value="InterPro"/>
</dbReference>
<proteinExistence type="inferred from homology"/>
<evidence type="ECO:0000256" key="3">
    <source>
        <dbReference type="ARBA" id="ARBA00016797"/>
    </source>
</evidence>
<sequence length="267" mass="28766">MNGTTSRRGGTLTGEESPDMKILVGYKRVVDYNVRITVKPDGSGVATEGVKLSANPFDDIALEEALRLREKGVATEVVVVGIGPADLQAHLRNGLAMGANRAIHVVAPDAVQPLTAARVFLKLVEKEQPQLVIVGKQAIDDDCNQTGQMLAALWNRPQATFASKVEVADGKARVTREVDAGLETLEVDLPAVITTDLRLNEPRFIKLPDIMKAKSKPIETVEFASLGVEPGDHLRITRYAPPPKRQKGVMVKDVAELVAALKAKGLL</sequence>
<comment type="function">
    <text evidence="6">The electron transfer flavoprotein serves as a specific electron acceptor for other dehydrogenases. It transfers the electrons to the main respiratory chain via ETF-ubiquinone oxidoreductase (ETF dehydrogenase).</text>
</comment>
<comment type="cofactor">
    <cofactor evidence="8">
        <name>AMP</name>
        <dbReference type="ChEBI" id="CHEBI:456215"/>
    </cofactor>
</comment>
<evidence type="ECO:0000256" key="8">
    <source>
        <dbReference type="ARBA" id="ARBA00049933"/>
    </source>
</evidence>
<dbReference type="SMART" id="SM00893">
    <property type="entry name" value="ETF"/>
    <property type="match status" value="1"/>
</dbReference>
<comment type="subunit">
    <text evidence="2">Heterodimer of an alpha and a beta subunit.</text>
</comment>
<dbReference type="PIRSF" id="PIRSF000090">
    <property type="entry name" value="Beta-ETF"/>
    <property type="match status" value="1"/>
</dbReference>
<evidence type="ECO:0000256" key="1">
    <source>
        <dbReference type="ARBA" id="ARBA00007557"/>
    </source>
</evidence>
<dbReference type="InterPro" id="IPR014729">
    <property type="entry name" value="Rossmann-like_a/b/a_fold"/>
</dbReference>
<dbReference type="PANTHER" id="PTHR21294">
    <property type="entry name" value="ELECTRON TRANSFER FLAVOPROTEIN BETA-SUBUNIT"/>
    <property type="match status" value="1"/>
</dbReference>
<dbReference type="SUPFAM" id="SSF52402">
    <property type="entry name" value="Adenine nucleotide alpha hydrolases-like"/>
    <property type="match status" value="1"/>
</dbReference>
<dbReference type="Proteomes" id="UP000253740">
    <property type="component" value="Unassembled WGS sequence"/>
</dbReference>